<dbReference type="Gene3D" id="1.10.10.880">
    <property type="entry name" value="Anti sigma-E protein RseA, N-terminal domain"/>
    <property type="match status" value="1"/>
</dbReference>
<dbReference type="RefSeq" id="WP_197743956.1">
    <property type="nucleotide sequence ID" value="NZ_LR778175.1"/>
</dbReference>
<dbReference type="CDD" id="cd16328">
    <property type="entry name" value="RseA_N"/>
    <property type="match status" value="1"/>
</dbReference>
<proteinExistence type="predicted"/>
<evidence type="ECO:0000313" key="3">
    <source>
        <dbReference type="Proteomes" id="UP000516072"/>
    </source>
</evidence>
<name>A0A7G1QAC4_9GAMM</name>
<dbReference type="KEGG" id="ntg:NSCAC_1252"/>
<dbReference type="EMBL" id="LR778175">
    <property type="protein sequence ID" value="CAB1276600.1"/>
    <property type="molecule type" value="Genomic_DNA"/>
</dbReference>
<protein>
    <submittedName>
        <fullName evidence="2">Anti sigma-E protein RseA, N-terminal domain</fullName>
    </submittedName>
</protein>
<dbReference type="Pfam" id="PF03872">
    <property type="entry name" value="RseA_N"/>
    <property type="match status" value="1"/>
</dbReference>
<evidence type="ECO:0000313" key="2">
    <source>
        <dbReference type="EMBL" id="CAB1276600.1"/>
    </source>
</evidence>
<dbReference type="SUPFAM" id="SSF89069">
    <property type="entry name" value="N-terminal, cytoplasmic domain of anti-sigmaE factor RseA"/>
    <property type="match status" value="1"/>
</dbReference>
<dbReference type="PANTHER" id="PTHR38104">
    <property type="match status" value="1"/>
</dbReference>
<evidence type="ECO:0000259" key="1">
    <source>
        <dbReference type="Pfam" id="PF03872"/>
    </source>
</evidence>
<sequence length="196" mass="22120">MSNCINEQLSALMDGELPVEELDLVLLSFKNDNLVRNHWQHYHFIRDSMQRNLSNDPSLDLSIRISEALESEPTFFIPVQEDKQKYKQSTLFGKLNLKQISSLGLAVAASLSVITFGLHTLLNQSILLKTESIDLAAQSISNLNTSPTISVNNTRWTAPDPEVKQQLNTYLVNHTEYIDTSGILGYGRIVSYEDHQ</sequence>
<feature type="domain" description="Anti sigma-E protein RseA N-terminal" evidence="1">
    <location>
        <begin position="6"/>
        <end position="80"/>
    </location>
</feature>
<accession>A0A7G1QAC4</accession>
<keyword evidence="3" id="KW-1185">Reference proteome</keyword>
<dbReference type="GO" id="GO:0016989">
    <property type="term" value="F:sigma factor antagonist activity"/>
    <property type="evidence" value="ECO:0007669"/>
    <property type="project" value="InterPro"/>
</dbReference>
<dbReference type="InterPro" id="IPR005572">
    <property type="entry name" value="Anti-sigma_E_RseA_N"/>
</dbReference>
<reference evidence="2 3" key="1">
    <citation type="submission" date="2020-03" db="EMBL/GenBank/DDBJ databases">
        <authorList>
            <person name="Picone N."/>
        </authorList>
    </citation>
    <scope>NUCLEOTIDE SEQUENCE [LARGE SCALE GENOMIC DNA]</scope>
    <source>
        <strain evidence="2">NSCAC1</strain>
    </source>
</reference>
<gene>
    <name evidence="2" type="ORF">NSCAC_1252</name>
</gene>
<dbReference type="AlphaFoldDB" id="A0A7G1QAC4"/>
<dbReference type="InterPro" id="IPR052383">
    <property type="entry name" value="Anti-sigma-E_RseA-like"/>
</dbReference>
<dbReference type="Proteomes" id="UP000516072">
    <property type="component" value="Chromosome"/>
</dbReference>
<dbReference type="InterPro" id="IPR036147">
    <property type="entry name" value="Anti-sigma_E_RseA_N_sf"/>
</dbReference>
<organism evidence="2 3">
    <name type="scientific">Candidatus Nitrosacidococcus tergens</name>
    <dbReference type="NCBI Taxonomy" id="553981"/>
    <lineage>
        <taxon>Bacteria</taxon>
        <taxon>Pseudomonadati</taxon>
        <taxon>Pseudomonadota</taxon>
        <taxon>Gammaproteobacteria</taxon>
        <taxon>Chromatiales</taxon>
        <taxon>Chromatiaceae</taxon>
        <taxon>Candidatus Nitrosacidococcus</taxon>
    </lineage>
</organism>
<dbReference type="PANTHER" id="PTHR38104:SF1">
    <property type="entry name" value="ANTI-SIGMA-E FACTOR RSEA"/>
    <property type="match status" value="1"/>
</dbReference>